<geneLocation type="plasmid" evidence="1">
    <name>unnamed</name>
</geneLocation>
<keyword evidence="1" id="KW-0614">Plasmid</keyword>
<protein>
    <submittedName>
        <fullName evidence="1">Uncharacterized protein</fullName>
    </submittedName>
</protein>
<dbReference type="RefSeq" id="WP_014618430.1">
    <property type="nucleotide sequence ID" value="NZ_CP012940.1"/>
</dbReference>
<organism evidence="1">
    <name type="scientific">Ralstonia solanacearum</name>
    <name type="common">Pseudomonas solanacearum</name>
    <dbReference type="NCBI Taxonomy" id="305"/>
    <lineage>
        <taxon>Bacteria</taxon>
        <taxon>Pseudomonadati</taxon>
        <taxon>Pseudomonadota</taxon>
        <taxon>Betaproteobacteria</taxon>
        <taxon>Burkholderiales</taxon>
        <taxon>Burkholderiaceae</taxon>
        <taxon>Ralstonia</taxon>
        <taxon>Ralstonia solanacearum species complex</taxon>
    </lineage>
</organism>
<name>A0A5H2PPG8_RALSL</name>
<accession>A0A5H2PPG8</accession>
<gene>
    <name evidence="1" type="ORF">C2L97_16945</name>
</gene>
<proteinExistence type="predicted"/>
<evidence type="ECO:0000313" key="1">
    <source>
        <dbReference type="EMBL" id="AYB57749.1"/>
    </source>
</evidence>
<dbReference type="AlphaFoldDB" id="A0A5H2PPG8"/>
<sequence length="217" mass="24171">MGKQPPKADQNGKMKVRIIEFELEGSDISLQESLKSIAAALSRPAVVAAPRQQQRLDTTRSIAEVIMNNPGDQLEDLADVDAIEQEEEPAVSAPPVPRKPRKPPKMATPSLVDIRFDDERPSFAEFVEQKDPKSDMQKYLCAAFWLKTYKGVNEVSIDHMYTAYKVMGWALPTTPVQPMRELAATRDKRFSKGAEKGHYAINHVGEGFVTTKMGNGQ</sequence>
<reference evidence="1" key="1">
    <citation type="submission" date="2018-01" db="EMBL/GenBank/DDBJ databases">
        <title>Complete Genome Sequence of three strains from Ralstonia solanacearum ecotype Moko sequevar IIA-53 from Brazil.</title>
        <authorList>
            <person name="Silva J.R."/>
            <person name="Albuquerque G.M.R."/>
            <person name="Pais A.K.L."/>
            <person name="Silva A.M.F."/>
            <person name="Boiteux M.E.N.F."/>
            <person name="Souza E.B."/>
            <person name="Mariano R.L.R."/>
        </authorList>
    </citation>
    <scope>NUCLEOTIDE SEQUENCE [LARGE SCALE GENOMIC DNA]</scope>
    <source>
        <strain evidence="1">SFC</strain>
        <plasmid evidence="1">unnamed</plasmid>
    </source>
</reference>
<dbReference type="EMBL" id="CP026093">
    <property type="protein sequence ID" value="AYB57749.1"/>
    <property type="molecule type" value="Genomic_DNA"/>
</dbReference>